<reference evidence="8 9" key="1">
    <citation type="submission" date="2017-10" db="EMBL/GenBank/DDBJ databases">
        <title>Development of genomic resources for the powdery mildew, Erysiphe pulchra.</title>
        <authorList>
            <person name="Wadl P.A."/>
            <person name="Mack B.M."/>
            <person name="Moore G."/>
            <person name="Beltz S.B."/>
        </authorList>
    </citation>
    <scope>NUCLEOTIDE SEQUENCE [LARGE SCALE GENOMIC DNA]</scope>
    <source>
        <strain evidence="8">Cflorida</strain>
    </source>
</reference>
<dbReference type="GO" id="GO:0004843">
    <property type="term" value="F:cysteine-type deubiquitinase activity"/>
    <property type="evidence" value="ECO:0007669"/>
    <property type="project" value="UniProtKB-EC"/>
</dbReference>
<feature type="domain" description="Helicase ATP-binding" evidence="7">
    <location>
        <begin position="1737"/>
        <end position="1899"/>
    </location>
</feature>
<dbReference type="EMBL" id="PEDP01001939">
    <property type="protein sequence ID" value="POS83055.1"/>
    <property type="molecule type" value="Genomic_DNA"/>
</dbReference>
<dbReference type="GO" id="GO:0006508">
    <property type="term" value="P:proteolysis"/>
    <property type="evidence" value="ECO:0007669"/>
    <property type="project" value="UniProtKB-KW"/>
</dbReference>
<keyword evidence="4" id="KW-0833">Ubl conjugation pathway</keyword>
<evidence type="ECO:0000256" key="1">
    <source>
        <dbReference type="ARBA" id="ARBA00000707"/>
    </source>
</evidence>
<keyword evidence="3" id="KW-0645">Protease</keyword>
<dbReference type="Pfam" id="PF12359">
    <property type="entry name" value="DUF3645"/>
    <property type="match status" value="1"/>
</dbReference>
<keyword evidence="5" id="KW-0378">Hydrolase</keyword>
<dbReference type="STRING" id="225359.A0A2S4PLW7"/>
<accession>A0A2S4PLW7</accession>
<dbReference type="InterPro" id="IPR014001">
    <property type="entry name" value="Helicase_ATP-bd"/>
</dbReference>
<dbReference type="SUPFAM" id="SSF52540">
    <property type="entry name" value="P-loop containing nucleoside triphosphate hydrolases"/>
    <property type="match status" value="1"/>
</dbReference>
<evidence type="ECO:0000256" key="3">
    <source>
        <dbReference type="ARBA" id="ARBA00022670"/>
    </source>
</evidence>
<evidence type="ECO:0000256" key="2">
    <source>
        <dbReference type="ARBA" id="ARBA00012759"/>
    </source>
</evidence>
<comment type="caution">
    <text evidence="8">The sequence shown here is derived from an EMBL/GenBank/DDBJ whole genome shotgun (WGS) entry which is preliminary data.</text>
</comment>
<protein>
    <recommendedName>
        <fullName evidence="2">ubiquitinyl hydrolase 1</fullName>
        <ecNumber evidence="2">3.4.19.12</ecNumber>
    </recommendedName>
</protein>
<proteinExistence type="predicted"/>
<dbReference type="OrthoDB" id="3182339at2759"/>
<feature type="non-terminal residue" evidence="8">
    <location>
        <position position="2506"/>
    </location>
</feature>
<dbReference type="InterPro" id="IPR027417">
    <property type="entry name" value="P-loop_NTPase"/>
</dbReference>
<evidence type="ECO:0000313" key="9">
    <source>
        <dbReference type="Proteomes" id="UP000237438"/>
    </source>
</evidence>
<evidence type="ECO:0000313" key="8">
    <source>
        <dbReference type="EMBL" id="POS83055.1"/>
    </source>
</evidence>
<evidence type="ECO:0000256" key="4">
    <source>
        <dbReference type="ARBA" id="ARBA00022786"/>
    </source>
</evidence>
<evidence type="ECO:0000256" key="6">
    <source>
        <dbReference type="ARBA" id="ARBA00022807"/>
    </source>
</evidence>
<dbReference type="Pfam" id="PF12340">
    <property type="entry name" value="DUF3638"/>
    <property type="match status" value="1"/>
</dbReference>
<evidence type="ECO:0000256" key="5">
    <source>
        <dbReference type="ARBA" id="ARBA00022801"/>
    </source>
</evidence>
<sequence length="2506" mass="287158">MKGDVLQHLTRKLVIRIDKLHGKESVLKGKLATQFIELYNALENIFQESVECARKRLLEMIGNQTNPTVPRLPFRAHEEYCKLQLLNSDRYISNLLSFSRCEIPSLASQNEDNISMLSQAPNTTISFTKHCIELAKFETEIETSLQQYQSEIKTNESCHSRGQEISHSIEKYLKNIEISYKDNSEQKSRMLLIVLELWVELDKCTIQDFSLLKNFSPGISHEITNVLLLSSLKDLERLNQIRNYLINRHKECSNSSLTIFEQPSENCFAVQYYDNLPETSIMKKSHNQIKSEAQKMRNCKKEEWQQKNEEFQLLEAEESNLTHEITRNGHDRLRCTKCYKNRVIKRFSMQIHEWPLPSDTNTIKTILFELHCPTSFSIYRDTSWMILKNLASKSVKEVEPRPELLLRNYNALFKYSTTSKGHSNFSLASTAKSFMNTHYVSVKFPAREDDVCLPSGTKFKYFDVKNKIWPSKLSGLSFAHHCSLIFPESSPYFSFSKILNLKIDTPDPSSYAIVASRVKCPTGVPIHEFLSMQTLLSGNRHRWPQILIELGSSNINFSTESATCLMNFLSLQVGPRDDEDVRGIIHRVFLDQCFCSRLIYWINWRLDEISSIVRKRDFFHMEVLITLASRLYELGGPSGRIEGCNILNKARDSTLNWLFELKKEVKAAKDDKTSQKLAYYVTWTALLCRRTFIVFIGKDSVPHDAVSSYLESSISLQEHLNDDDSALSLSLKAALIRDAKMIWSLRHSLRASINFRVLISVLRVHAPSLALPDTLQKSPQYQKAPRDWWVEIITQKTEIFKQQYINFNILTGHLLVDGKPIGKLPKEWRKSKIYKRLFGLEVIHVWPSQLSGMDYALDQTRYEHEVHFGTRNGIKIIQALKKGEHLEFLPFEIFLGNQKSDLPNYLVNSCIHWLNYQTKCIEIRQIANPWRYGPTDWTIDLNRRTATYVHSYKTLTLIDPYSIIFKKITRIFQGLEDSSEILVIQGVRGRIKVIFPRLELKFHINENRFFECSQLASEVDPNQDIETWYGLKTKLVLRGIERSPSSQKSATRAKISYRSNHRIVLVPSGNMYYKKIGVNSEVTINKNGSYTRFIVNGVLGRIETANPCDEYLKALYHAVTSRLTPDPLTGRTGTEEAIHCLSSAYCQPATPLSDTQKEILQQIANLTPHRSFYPEHMKNMQIWEKSQQLSKFYGEGSSCEWNSGFGIDMLSERNLIRRNLYSRRPIWAVSLIPRDNMFSGHDIHTHNTSLANVRKCIQLIQNWPQLLPTTKSLGNILEGWSNFQGFSQPARKFLLSDLLEMDICTYWGSLVSTVRSIDQSSKFKLMFLLGILSFKKDINMDIITTLIAFSISDNLKSLEPPDCPFYFGYKNYEIPTVTKILNILSTAFELEEDSEGVLQATNIAEKAIEQWPCAKPDIRQSTKYLHLDTSEVIELIYPEWSRLYQNYVLSKYISQVQVILNKLRCVSTYIKDEIGVNPVNSPQKKFPRDPKSSGVPGLISNLLSGNLFCRDLEFTKIQKSANIQRSTIFCSQDSDLLSEDFPIEIKTLQEIVTNLSASHSIIDQKYAEDLSQSLDALRNKIQSSQKHKFILENFMQDDEIAEEARKARKATRKKLEYIRESCEKLMPSRSKWLKQVGLWPCITPVSLLESLRSITNCEFGPRVKEYIIDYAISITNLQRLYRIHDAMMKCNFNRASDELKNLGHENWDPMVHPDWLLLEIEGNILIRPGQIDVAKETICPTSGKNSVLQMNMGQGKTSCIMPMAAATLADGSNLARVIVPRALLNQTIQLLQARLGGLLGREVEHIPFSRKLSKIPNIAENYLNQLQRTQKASGIIVTLPEQILSFKLSGYQALSDSRIKESKYMCEAQKWISDKSRDIIDECDEILSLRTQLIYPSGTQKTIDGHPYRWETVEALLQLVHLQINTLENIHPETIAVSRRVDGGFPLFCFVKAEAEKWLISRIVDDICSGRSQIIPQYSSDDQLAIKDFISIGTVPDTIVEKIDMLDVENPINRQALYLLRGLIAHGILILTLKKRWNVQYGLHPLRDPIAVPYHAKGCPSDQSEWGHPDVALILTCLAFYFEGIQFSQFCQTLKQVSLVSDPIHVYNGLIQGNNSLPEFFRDWNNIIIEDETQLNELWQYLGRDIHIINFFLNKNVFPRYAKQFEYKLQATGWDIPASVFSSDLQSIGTLTPSTTGFSGTNDWKGLLPLTIAQQDLPSLLHTNAEVLTYLLQKRNMGYYHAADTSGKRISESNLLKEITNRKISVLLDAGAQIMEMDNLSLVRAWLNIDLKAPAAFYFDKDNNPKILYRNGGSVPFHSSTFSDNLEDCLVYLDQIHTRGTDLKLPPTARGALTLGPNQTKDHTVQAAMRLRQLGTTQSVMFFAPPEVHQSILNLQRKGQNATLSSFDVVSWLLKQTCLGIEQLLPLYSMQGRDFCNRAQAALTYTNIHDPSSGDCKNFLSIVQPCEDQTLVELYGTKKKDKEISFHNWDPAISSLLDQLKDRCKD</sequence>
<dbReference type="InterPro" id="IPR051346">
    <property type="entry name" value="OTU_Deubiquitinase"/>
</dbReference>
<dbReference type="InterPro" id="IPR022099">
    <property type="entry name" value="DUF3638"/>
</dbReference>
<dbReference type="Proteomes" id="UP000237438">
    <property type="component" value="Unassembled WGS sequence"/>
</dbReference>
<evidence type="ECO:0000259" key="7">
    <source>
        <dbReference type="PROSITE" id="PS51192"/>
    </source>
</evidence>
<dbReference type="PROSITE" id="PS51192">
    <property type="entry name" value="HELICASE_ATP_BIND_1"/>
    <property type="match status" value="1"/>
</dbReference>
<dbReference type="EC" id="3.4.19.12" evidence="2"/>
<organism evidence="8 9">
    <name type="scientific">Erysiphe pulchra</name>
    <dbReference type="NCBI Taxonomy" id="225359"/>
    <lineage>
        <taxon>Eukaryota</taxon>
        <taxon>Fungi</taxon>
        <taxon>Dikarya</taxon>
        <taxon>Ascomycota</taxon>
        <taxon>Pezizomycotina</taxon>
        <taxon>Leotiomycetes</taxon>
        <taxon>Erysiphales</taxon>
        <taxon>Erysiphaceae</taxon>
        <taxon>Erysiphe</taxon>
    </lineage>
</organism>
<gene>
    <name evidence="8" type="ORF">EPUL_004549</name>
</gene>
<dbReference type="PANTHER" id="PTHR13367:SF32">
    <property type="entry name" value="DUF6606 DOMAIN-CONTAINING PROTEIN"/>
    <property type="match status" value="1"/>
</dbReference>
<keyword evidence="6" id="KW-0788">Thiol protease</keyword>
<comment type="catalytic activity">
    <reaction evidence="1">
        <text>Thiol-dependent hydrolysis of ester, thioester, amide, peptide and isopeptide bonds formed by the C-terminal Gly of ubiquitin (a 76-residue protein attached to proteins as an intracellular targeting signal).</text>
        <dbReference type="EC" id="3.4.19.12"/>
    </reaction>
</comment>
<dbReference type="InterPro" id="IPR022105">
    <property type="entry name" value="DUF3645"/>
</dbReference>
<keyword evidence="9" id="KW-1185">Reference proteome</keyword>
<name>A0A2S4PLW7_9PEZI</name>
<dbReference type="PANTHER" id="PTHR13367">
    <property type="entry name" value="UBIQUITIN THIOESTERASE"/>
    <property type="match status" value="1"/>
</dbReference>
<dbReference type="Gene3D" id="3.40.50.300">
    <property type="entry name" value="P-loop containing nucleotide triphosphate hydrolases"/>
    <property type="match status" value="1"/>
</dbReference>